<dbReference type="EMBL" id="GFTR01000209">
    <property type="protein sequence ID" value="JAW16217.1"/>
    <property type="molecule type" value="Transcribed_RNA"/>
</dbReference>
<dbReference type="AlphaFoldDB" id="A0A224XUJ2"/>
<evidence type="ECO:0000313" key="1">
    <source>
        <dbReference type="EMBL" id="JAW16217.1"/>
    </source>
</evidence>
<protein>
    <submittedName>
        <fullName evidence="1">Putative secreted protein</fullName>
    </submittedName>
</protein>
<sequence>MFREGDVCDKIAGILLFLLNIPEVFSPLLLHVPGSRQYLYAHNILHCLYNHRLCKDCTFSPRIYDYYWE</sequence>
<accession>A0A224XUJ2</accession>
<proteinExistence type="predicted"/>
<reference evidence="1" key="1">
    <citation type="journal article" date="2018" name="PLoS Negl. Trop. Dis.">
        <title>An insight into the salivary gland and fat body transcriptome of Panstrongylus lignarius (Hemiptera: Heteroptera), the main vector of Chagas disease in Peru.</title>
        <authorList>
            <person name="Nevoa J.C."/>
            <person name="Mendes M.T."/>
            <person name="da Silva M.V."/>
            <person name="Soares S.C."/>
            <person name="Oliveira C.J.F."/>
            <person name="Ribeiro J.M.C."/>
        </authorList>
    </citation>
    <scope>NUCLEOTIDE SEQUENCE</scope>
</reference>
<name>A0A224XUJ2_9HEMI</name>
<organism evidence="1">
    <name type="scientific">Panstrongylus lignarius</name>
    <dbReference type="NCBI Taxonomy" id="156445"/>
    <lineage>
        <taxon>Eukaryota</taxon>
        <taxon>Metazoa</taxon>
        <taxon>Ecdysozoa</taxon>
        <taxon>Arthropoda</taxon>
        <taxon>Hexapoda</taxon>
        <taxon>Insecta</taxon>
        <taxon>Pterygota</taxon>
        <taxon>Neoptera</taxon>
        <taxon>Paraneoptera</taxon>
        <taxon>Hemiptera</taxon>
        <taxon>Heteroptera</taxon>
        <taxon>Panheteroptera</taxon>
        <taxon>Cimicomorpha</taxon>
        <taxon>Reduviidae</taxon>
        <taxon>Triatominae</taxon>
        <taxon>Panstrongylus</taxon>
    </lineage>
</organism>